<comment type="caution">
    <text evidence="2">The sequence shown here is derived from an EMBL/GenBank/DDBJ whole genome shotgun (WGS) entry which is preliminary data.</text>
</comment>
<dbReference type="EMBL" id="JAJADR010000001">
    <property type="protein sequence ID" value="MCB2406911.1"/>
    <property type="molecule type" value="Genomic_DNA"/>
</dbReference>
<evidence type="ECO:0000313" key="2">
    <source>
        <dbReference type="EMBL" id="MCB2406911.1"/>
    </source>
</evidence>
<dbReference type="Pfam" id="PF11276">
    <property type="entry name" value="DUF3078"/>
    <property type="match status" value="1"/>
</dbReference>
<keyword evidence="3" id="KW-1185">Reference proteome</keyword>
<keyword evidence="1" id="KW-0732">Signal</keyword>
<protein>
    <submittedName>
        <fullName evidence="2">DUF3078 domain-containing protein</fullName>
    </submittedName>
</protein>
<evidence type="ECO:0000313" key="3">
    <source>
        <dbReference type="Proteomes" id="UP001165296"/>
    </source>
</evidence>
<name>A0ABS8AQB2_9BACT</name>
<proteinExistence type="predicted"/>
<sequence>MRLALLLSARARRGLFLLLFGLTVPAAAWAQTSENSAAAPDTVQGWRRGGVGTLNFSQVSLSNWAPGGQSSLSLLAIGNTFLHYRRGLNTFDTSLDIVYGSLKAGKSKVRKSDDRLEFNAKYGHQFTKVLYYAVQANVKTQLTPTKSIERPDSLLSRFFAPAFILASIGIDYKPNDQLSVFLSPITGKFTVVADQTLADAGAFGVDAAERDAAGRPVAGTGQQLRSELGAYLNVKYRRPVWENVTFQSKLDLFSNYLHNPANVDVNWETLVSLKVNKFISSSIATTLVYDDDVLVPVDRNDDGVPDSRGRRNQFKEILGIGLTYRF</sequence>
<gene>
    <name evidence="2" type="ORF">LGH74_02895</name>
</gene>
<organism evidence="2 3">
    <name type="scientific">Hymenobacter lucidus</name>
    <dbReference type="NCBI Taxonomy" id="2880930"/>
    <lineage>
        <taxon>Bacteria</taxon>
        <taxon>Pseudomonadati</taxon>
        <taxon>Bacteroidota</taxon>
        <taxon>Cytophagia</taxon>
        <taxon>Cytophagales</taxon>
        <taxon>Hymenobacteraceae</taxon>
        <taxon>Hymenobacter</taxon>
    </lineage>
</organism>
<feature type="signal peptide" evidence="1">
    <location>
        <begin position="1"/>
        <end position="30"/>
    </location>
</feature>
<reference evidence="2" key="1">
    <citation type="submission" date="2021-10" db="EMBL/GenBank/DDBJ databases">
        <authorList>
            <person name="Dean J.D."/>
            <person name="Kim M.K."/>
            <person name="Newey C.N."/>
            <person name="Stoker T.S."/>
            <person name="Thompson D.W."/>
            <person name="Grose J.H."/>
        </authorList>
    </citation>
    <scope>NUCLEOTIDE SEQUENCE</scope>
    <source>
        <strain evidence="2">BT178</strain>
    </source>
</reference>
<feature type="chain" id="PRO_5045444842" evidence="1">
    <location>
        <begin position="31"/>
        <end position="326"/>
    </location>
</feature>
<dbReference type="Proteomes" id="UP001165296">
    <property type="component" value="Unassembled WGS sequence"/>
</dbReference>
<dbReference type="RefSeq" id="WP_226171648.1">
    <property type="nucleotide sequence ID" value="NZ_JAJADR010000001.1"/>
</dbReference>
<dbReference type="InterPro" id="IPR021428">
    <property type="entry name" value="DUF3078"/>
</dbReference>
<evidence type="ECO:0000256" key="1">
    <source>
        <dbReference type="SAM" id="SignalP"/>
    </source>
</evidence>
<accession>A0ABS8AQB2</accession>